<organism evidence="2 3">
    <name type="scientific">Kwoniella shivajii</name>
    <dbReference type="NCBI Taxonomy" id="564305"/>
    <lineage>
        <taxon>Eukaryota</taxon>
        <taxon>Fungi</taxon>
        <taxon>Dikarya</taxon>
        <taxon>Basidiomycota</taxon>
        <taxon>Agaricomycotina</taxon>
        <taxon>Tremellomycetes</taxon>
        <taxon>Tremellales</taxon>
        <taxon>Cryptococcaceae</taxon>
        <taxon>Kwoniella</taxon>
    </lineage>
</organism>
<protein>
    <submittedName>
        <fullName evidence="2">Uncharacterized protein</fullName>
    </submittedName>
</protein>
<dbReference type="Proteomes" id="UP001329825">
    <property type="component" value="Chromosome 4"/>
</dbReference>
<evidence type="ECO:0000313" key="3">
    <source>
        <dbReference type="Proteomes" id="UP001329825"/>
    </source>
</evidence>
<accession>A0ABZ1CY81</accession>
<reference evidence="2 3" key="1">
    <citation type="submission" date="2024-01" db="EMBL/GenBank/DDBJ databases">
        <title>Comparative genomics of Cryptococcus and Kwoniella reveals pathogenesis evolution and contrasting modes of karyotype evolution via chromosome fusion or intercentromeric recombination.</title>
        <authorList>
            <person name="Coelho M.A."/>
            <person name="David-Palma M."/>
            <person name="Shea T."/>
            <person name="Bowers K."/>
            <person name="McGinley-Smith S."/>
            <person name="Mohammad A.W."/>
            <person name="Gnirke A."/>
            <person name="Yurkov A.M."/>
            <person name="Nowrousian M."/>
            <person name="Sun S."/>
            <person name="Cuomo C.A."/>
            <person name="Heitman J."/>
        </authorList>
    </citation>
    <scope>NUCLEOTIDE SEQUENCE [LARGE SCALE GENOMIC DNA]</scope>
    <source>
        <strain evidence="2">CBS 11374</strain>
    </source>
</reference>
<dbReference type="RefSeq" id="XP_062790865.1">
    <property type="nucleotide sequence ID" value="XM_062934814.1"/>
</dbReference>
<dbReference type="GeneID" id="87955209"/>
<name>A0ABZ1CY81_9TREE</name>
<evidence type="ECO:0000256" key="1">
    <source>
        <dbReference type="SAM" id="MobiDB-lite"/>
    </source>
</evidence>
<dbReference type="EMBL" id="CP141884">
    <property type="protein sequence ID" value="WRT66125.1"/>
    <property type="molecule type" value="Genomic_DNA"/>
</dbReference>
<gene>
    <name evidence="2" type="ORF">IL334_003078</name>
</gene>
<proteinExistence type="predicted"/>
<evidence type="ECO:0000313" key="2">
    <source>
        <dbReference type="EMBL" id="WRT66125.1"/>
    </source>
</evidence>
<sequence length="286" mass="32560">MSDKVQGDPKADAAVFKRLYETIVKTYADLTAGSEIASNYYMECTKEKQITDEHIEELLKMEIKHKELTGNFERYAGKYRWANNLVRQGSQIDQSHIETLTTEHEKTNTNRNRTKQCFAASDGFATYVKTILQSGISSANEYIQERTDWRQNNHGNEAPPSTDGITKASRYKKSSDKCTEATLFLPLYSEPQGALRYIIKEWQHVQSEVDSWEASYSPWIPKEPTLSPSFSQSEEEFGHDTESLPDQSNYHKDGNTPQATVSSVAQAMEWLEGYDDGFKIDFGCAE</sequence>
<feature type="region of interest" description="Disordered" evidence="1">
    <location>
        <begin position="225"/>
        <end position="261"/>
    </location>
</feature>
<keyword evidence="3" id="KW-1185">Reference proteome</keyword>